<name>A0ABQ4SI13_9HYPH</name>
<protein>
    <submittedName>
        <fullName evidence="1">Uncharacterized protein</fullName>
    </submittedName>
</protein>
<accession>A0ABQ4SI13</accession>
<dbReference type="Proteomes" id="UP001055153">
    <property type="component" value="Unassembled WGS sequence"/>
</dbReference>
<proteinExistence type="predicted"/>
<gene>
    <name evidence="1" type="ORF">GMJLKIPL_4766</name>
</gene>
<organism evidence="1 2">
    <name type="scientific">Methylobacterium isbiliense</name>
    <dbReference type="NCBI Taxonomy" id="315478"/>
    <lineage>
        <taxon>Bacteria</taxon>
        <taxon>Pseudomonadati</taxon>
        <taxon>Pseudomonadota</taxon>
        <taxon>Alphaproteobacteria</taxon>
        <taxon>Hyphomicrobiales</taxon>
        <taxon>Methylobacteriaceae</taxon>
        <taxon>Methylobacterium</taxon>
    </lineage>
</organism>
<evidence type="ECO:0000313" key="2">
    <source>
        <dbReference type="Proteomes" id="UP001055153"/>
    </source>
</evidence>
<reference evidence="1" key="2">
    <citation type="submission" date="2021-08" db="EMBL/GenBank/DDBJ databases">
        <authorList>
            <person name="Tani A."/>
            <person name="Ola A."/>
            <person name="Ogura Y."/>
            <person name="Katsura K."/>
            <person name="Hayashi T."/>
        </authorList>
    </citation>
    <scope>NUCLEOTIDE SEQUENCE</scope>
    <source>
        <strain evidence="1">DSM 17168</strain>
    </source>
</reference>
<dbReference type="EMBL" id="BPQQ01000061">
    <property type="protein sequence ID" value="GJE02817.1"/>
    <property type="molecule type" value="Genomic_DNA"/>
</dbReference>
<comment type="caution">
    <text evidence="1">The sequence shown here is derived from an EMBL/GenBank/DDBJ whole genome shotgun (WGS) entry which is preliminary data.</text>
</comment>
<keyword evidence="2" id="KW-1185">Reference proteome</keyword>
<dbReference type="RefSeq" id="WP_238240027.1">
    <property type="nucleotide sequence ID" value="NZ_BPQQ01000061.1"/>
</dbReference>
<evidence type="ECO:0000313" key="1">
    <source>
        <dbReference type="EMBL" id="GJE02817.1"/>
    </source>
</evidence>
<reference evidence="1" key="1">
    <citation type="journal article" date="2021" name="Front. Microbiol.">
        <title>Comprehensive Comparative Genomics and Phenotyping of Methylobacterium Species.</title>
        <authorList>
            <person name="Alessa O."/>
            <person name="Ogura Y."/>
            <person name="Fujitani Y."/>
            <person name="Takami H."/>
            <person name="Hayashi T."/>
            <person name="Sahin N."/>
            <person name="Tani A."/>
        </authorList>
    </citation>
    <scope>NUCLEOTIDE SEQUENCE</scope>
    <source>
        <strain evidence="1">DSM 17168</strain>
    </source>
</reference>
<sequence length="163" mass="18777">MNTKNAAFEMIFENWYMRYTLRVQASSPKSAAKRISAYVKRELNDAHSVPEQILSWRYSHDVLATAKARRIGAERGYDAHTVRMFIKWVRKCQGRIMPRNDLSAVFIPCGEVEESRDFDPFGEGVEIVDTCYKDEPELSRFLEVDIFTFEPGFGERQAAPSLA</sequence>